<organism evidence="1 2">
    <name type="scientific">Haliovirga abyssi</name>
    <dbReference type="NCBI Taxonomy" id="2996794"/>
    <lineage>
        <taxon>Bacteria</taxon>
        <taxon>Fusobacteriati</taxon>
        <taxon>Fusobacteriota</taxon>
        <taxon>Fusobacteriia</taxon>
        <taxon>Fusobacteriales</taxon>
        <taxon>Haliovirgaceae</taxon>
        <taxon>Haliovirga</taxon>
    </lineage>
</organism>
<dbReference type="KEGG" id="haby:HLVA_02860"/>
<keyword evidence="2" id="KW-1185">Reference proteome</keyword>
<evidence type="ECO:0000313" key="2">
    <source>
        <dbReference type="Proteomes" id="UP001321582"/>
    </source>
</evidence>
<dbReference type="Proteomes" id="UP001321582">
    <property type="component" value="Chromosome"/>
</dbReference>
<evidence type="ECO:0000313" key="1">
    <source>
        <dbReference type="EMBL" id="BDU49717.1"/>
    </source>
</evidence>
<sequence>MKERVSLSYCPTMLPYVEEIKKNLEEVEIIPGGSAAGVLSMLRNGNVDMIIIGRKAYERELTNEIKERRLQEGYTLAYSQKMGISEEKLKEISVKTYVDEKIVKEKFAMLKNVTYYEDKDECINSGVNIPMLVDWQDFKEEFELLIPLNNEGGKTSVFRAPVVYYNKNVDDKIIDKIEKILK</sequence>
<accession>A0AAU9DEG1</accession>
<dbReference type="AlphaFoldDB" id="A0AAU9DEG1"/>
<protein>
    <submittedName>
        <fullName evidence="1">Uncharacterized protein</fullName>
    </submittedName>
</protein>
<proteinExistence type="predicted"/>
<dbReference type="RefSeq" id="WP_307904663.1">
    <property type="nucleotide sequence ID" value="NZ_AP027059.1"/>
</dbReference>
<dbReference type="EMBL" id="AP027059">
    <property type="protein sequence ID" value="BDU49717.1"/>
    <property type="molecule type" value="Genomic_DNA"/>
</dbReference>
<name>A0AAU9DEG1_9FUSO</name>
<reference evidence="1 2" key="1">
    <citation type="submission" date="2022-11" db="EMBL/GenBank/DDBJ databases">
        <title>Haliovirga abyssi gen. nov., sp. nov., a mesophilic fermentative bacterium isolated from the Iheya North hydrothermal field and the proposal of Haliovirgaceae fam. nov.</title>
        <authorList>
            <person name="Miyazaki U."/>
            <person name="Tame A."/>
            <person name="Miyazaki J."/>
            <person name="Takai K."/>
            <person name="Sawayama S."/>
            <person name="Kitajima M."/>
            <person name="Okamoto A."/>
            <person name="Nakagawa S."/>
        </authorList>
    </citation>
    <scope>NUCLEOTIDE SEQUENCE [LARGE SCALE GENOMIC DNA]</scope>
    <source>
        <strain evidence="1 2">IC12</strain>
    </source>
</reference>
<gene>
    <name evidence="1" type="ORF">HLVA_02860</name>
</gene>